<gene>
    <name evidence="16 20" type="primary">polA</name>
    <name evidence="20" type="ORF">ELAC_1660</name>
</gene>
<evidence type="ECO:0000259" key="17">
    <source>
        <dbReference type="SMART" id="SM00474"/>
    </source>
</evidence>
<evidence type="ECO:0000259" key="18">
    <source>
        <dbReference type="SMART" id="SM00475"/>
    </source>
</evidence>
<name>A0A0H5DQY7_9BACT</name>
<keyword evidence="4 16" id="KW-0808">Transferase</keyword>
<dbReference type="InterPro" id="IPR008918">
    <property type="entry name" value="HhH2"/>
</dbReference>
<dbReference type="GO" id="GO:0003677">
    <property type="term" value="F:DNA binding"/>
    <property type="evidence" value="ECO:0007669"/>
    <property type="project" value="UniProtKB-UniRule"/>
</dbReference>
<feature type="domain" description="5'-3' exonuclease" evidence="18">
    <location>
        <begin position="1"/>
        <end position="258"/>
    </location>
</feature>
<evidence type="ECO:0000256" key="15">
    <source>
        <dbReference type="NCBIfam" id="TIGR00593"/>
    </source>
</evidence>
<keyword evidence="6 16" id="KW-0235">DNA replication</keyword>
<dbReference type="Gene3D" id="1.20.1060.10">
    <property type="entry name" value="Taq DNA Polymerase, Chain T, domain 4"/>
    <property type="match status" value="1"/>
</dbReference>
<dbReference type="PRINTS" id="PR00868">
    <property type="entry name" value="DNAPOLI"/>
</dbReference>
<sequence length="881" mass="99367">MKSLFIIDASGYLHRAYHAITSMTNAQGESTNALFGFVRSLLKLSNDFKPTHLVCVFDGPESTKKRKAIYGEYKSHRPPMAPDLAYQINWAKDYCQLAGIPWLSVPEVEADDTIGSVALLGKEDFDHIFLCTSDKDMAQLVDEKVRILNTHKDNLIIDPAGVETLFGVRPDQILDYLALTGDASDNIPGIEGFGPKTAASILKEWNTLDNALQHAGEIKGKKGETLKNEGEKALLSRQLAKIDTAVEVPRESAFYQLQPPSRENLLQFLNQMGFHSMIKDLGEEKKTSTPVSYHLVDDEPSATDLMKNLKAHQDVAFDTETTSEKPMLAELVGVGFAVREGEGYYIPLNGKLGKERALAILREIFSCKDTSFFGHNAKYDCIVLKNHGIEVTPAFDTILASYILNSNERLHSLDTLAAKYFGFTKTKTSELLGKGKQETTMDKVPIEQVSAYCCEDVDYTFRLKNLFEKELEERGLKKLYYDLELALLPVLQEMEMHGIFLDTKRLASIKDNVTIALDMVKEEIFQMAGEEFNLNSPKQLSDILFNKLMIRPPKKTATGFSTSQEVLEELKNNYPIAEKLIEWRVLEKMRSTYIDTLPLEVNPRTHRIHTTFNQFVAATGRLSSQDPNLQNIPARHPIGLLIREAFRPEMDGWSFLSSDYSQIELRLLAHFSEDKALIEAFSKGEDIHATTAAHIFGIALPFVTKEMRQLAKAVNFGILYGQGPFGLAQTLKIDLKQAKSFIETYFARFPKVKAYIEECKEVARKSGKAVTFTGRERAIPEIHNKNMQIRQMAERLAVNTPLQGGAADLIKMAMLKIDARLKNERFKGYMILQIHDELIFEAPEGEIEALKPLVKEEMENAYQFKVPLTVNCEVGKNWKEC</sequence>
<dbReference type="CDD" id="cd09859">
    <property type="entry name" value="PIN_53EXO"/>
    <property type="match status" value="1"/>
</dbReference>
<dbReference type="NCBIfam" id="TIGR00593">
    <property type="entry name" value="pola"/>
    <property type="match status" value="1"/>
</dbReference>
<dbReference type="GO" id="GO:0008408">
    <property type="term" value="F:3'-5' exonuclease activity"/>
    <property type="evidence" value="ECO:0007669"/>
    <property type="project" value="UniProtKB-UniRule"/>
</dbReference>
<dbReference type="InterPro" id="IPR036279">
    <property type="entry name" value="5-3_exonuclease_C_sf"/>
</dbReference>
<evidence type="ECO:0000313" key="20">
    <source>
        <dbReference type="EMBL" id="CRX38987.1"/>
    </source>
</evidence>
<dbReference type="InterPro" id="IPR002298">
    <property type="entry name" value="DNA_polymerase_A"/>
</dbReference>
<evidence type="ECO:0000256" key="11">
    <source>
        <dbReference type="ARBA" id="ARBA00022932"/>
    </source>
</evidence>
<keyword evidence="9 16" id="KW-0378">Hydrolase</keyword>
<evidence type="ECO:0000256" key="6">
    <source>
        <dbReference type="ARBA" id="ARBA00022705"/>
    </source>
</evidence>
<dbReference type="CDD" id="cd09898">
    <property type="entry name" value="H3TH_53EXO"/>
    <property type="match status" value="1"/>
</dbReference>
<dbReference type="GO" id="GO:0006302">
    <property type="term" value="P:double-strand break repair"/>
    <property type="evidence" value="ECO:0007669"/>
    <property type="project" value="TreeGrafter"/>
</dbReference>
<reference evidence="21" key="1">
    <citation type="submission" date="2015-06" db="EMBL/GenBank/DDBJ databases">
        <authorList>
            <person name="Bertelli C."/>
        </authorList>
    </citation>
    <scope>NUCLEOTIDE SEQUENCE [LARGE SCALE GENOMIC DNA]</scope>
    <source>
        <strain evidence="21">CRIB-30</strain>
    </source>
</reference>
<dbReference type="OrthoDB" id="9806424at2"/>
<dbReference type="SMART" id="SM00482">
    <property type="entry name" value="POLAc"/>
    <property type="match status" value="1"/>
</dbReference>
<comment type="function">
    <text evidence="16">In addition to polymerase activity, this DNA polymerase exhibits 3'-5' and 5'-3' exonuclease activity.</text>
</comment>
<dbReference type="InterPro" id="IPR001098">
    <property type="entry name" value="DNA-dir_DNA_pol_A_palm_dom"/>
</dbReference>
<keyword evidence="5 16" id="KW-0548">Nucleotidyltransferase</keyword>
<protein>
    <recommendedName>
        <fullName evidence="3 15">DNA polymerase I</fullName>
        <ecNumber evidence="2 15">2.7.7.7</ecNumber>
    </recommendedName>
</protein>
<evidence type="ECO:0000256" key="3">
    <source>
        <dbReference type="ARBA" id="ARBA00020311"/>
    </source>
</evidence>
<dbReference type="Gene3D" id="3.30.420.10">
    <property type="entry name" value="Ribonuclease H-like superfamily/Ribonuclease H"/>
    <property type="match status" value="1"/>
</dbReference>
<dbReference type="PANTHER" id="PTHR10133">
    <property type="entry name" value="DNA POLYMERASE I"/>
    <property type="match status" value="1"/>
</dbReference>
<dbReference type="CDD" id="cd08637">
    <property type="entry name" value="DNA_pol_A_pol_I_C"/>
    <property type="match status" value="1"/>
</dbReference>
<dbReference type="InterPro" id="IPR020046">
    <property type="entry name" value="5-3_exonucl_a-hlix_arch_N"/>
</dbReference>
<dbReference type="Pfam" id="PF02739">
    <property type="entry name" value="5_3_exonuc_N"/>
    <property type="match status" value="1"/>
</dbReference>
<comment type="catalytic activity">
    <reaction evidence="14 16">
        <text>DNA(n) + a 2'-deoxyribonucleoside 5'-triphosphate = DNA(n+1) + diphosphate</text>
        <dbReference type="Rhea" id="RHEA:22508"/>
        <dbReference type="Rhea" id="RHEA-COMP:17339"/>
        <dbReference type="Rhea" id="RHEA-COMP:17340"/>
        <dbReference type="ChEBI" id="CHEBI:33019"/>
        <dbReference type="ChEBI" id="CHEBI:61560"/>
        <dbReference type="ChEBI" id="CHEBI:173112"/>
        <dbReference type="EC" id="2.7.7.7"/>
    </reaction>
</comment>
<keyword evidence="8 16" id="KW-0227">DNA damage</keyword>
<dbReference type="InterPro" id="IPR002421">
    <property type="entry name" value="5-3_exonuclease"/>
</dbReference>
<dbReference type="NCBIfam" id="NF004397">
    <property type="entry name" value="PRK05755.1"/>
    <property type="match status" value="1"/>
</dbReference>
<dbReference type="GO" id="GO:0006261">
    <property type="term" value="P:DNA-templated DNA replication"/>
    <property type="evidence" value="ECO:0007669"/>
    <property type="project" value="UniProtKB-UniRule"/>
</dbReference>
<keyword evidence="11 16" id="KW-0239">DNA-directed DNA polymerase</keyword>
<dbReference type="Gene3D" id="3.30.70.370">
    <property type="match status" value="1"/>
</dbReference>
<dbReference type="PANTHER" id="PTHR10133:SF27">
    <property type="entry name" value="DNA POLYMERASE NU"/>
    <property type="match status" value="1"/>
</dbReference>
<dbReference type="GO" id="GO:0008409">
    <property type="term" value="F:5'-3' exonuclease activity"/>
    <property type="evidence" value="ECO:0007669"/>
    <property type="project" value="UniProtKB-UniRule"/>
</dbReference>
<evidence type="ECO:0000256" key="9">
    <source>
        <dbReference type="ARBA" id="ARBA00022801"/>
    </source>
</evidence>
<keyword evidence="12 16" id="KW-0238">DNA-binding</keyword>
<dbReference type="InterPro" id="IPR012337">
    <property type="entry name" value="RNaseH-like_sf"/>
</dbReference>
<evidence type="ECO:0000256" key="16">
    <source>
        <dbReference type="RuleBase" id="RU004460"/>
    </source>
</evidence>
<dbReference type="CDD" id="cd06139">
    <property type="entry name" value="DNA_polA_I_Ecoli_like_exo"/>
    <property type="match status" value="1"/>
</dbReference>
<evidence type="ECO:0000256" key="2">
    <source>
        <dbReference type="ARBA" id="ARBA00012417"/>
    </source>
</evidence>
<keyword evidence="13 16" id="KW-0234">DNA repair</keyword>
<dbReference type="FunFam" id="1.10.150.20:FF:000002">
    <property type="entry name" value="DNA polymerase I"/>
    <property type="match status" value="1"/>
</dbReference>
<keyword evidence="10 16" id="KW-0269">Exonuclease</keyword>
<keyword evidence="7" id="KW-0540">Nuclease</keyword>
<dbReference type="InterPro" id="IPR036397">
    <property type="entry name" value="RNaseH_sf"/>
</dbReference>
<accession>A0A0H5DQY7</accession>
<dbReference type="FunFam" id="1.10.150.20:FF:000003">
    <property type="entry name" value="DNA polymerase I"/>
    <property type="match status" value="1"/>
</dbReference>
<dbReference type="Proteomes" id="UP000220251">
    <property type="component" value="Unassembled WGS sequence"/>
</dbReference>
<dbReference type="Pfam" id="PF01612">
    <property type="entry name" value="DNA_pol_A_exo1"/>
    <property type="match status" value="1"/>
</dbReference>
<dbReference type="SUPFAM" id="SSF88723">
    <property type="entry name" value="PIN domain-like"/>
    <property type="match status" value="1"/>
</dbReference>
<evidence type="ECO:0000256" key="7">
    <source>
        <dbReference type="ARBA" id="ARBA00022722"/>
    </source>
</evidence>
<dbReference type="InterPro" id="IPR019760">
    <property type="entry name" value="DNA-dir_DNA_pol_A_CS"/>
</dbReference>
<evidence type="ECO:0000256" key="4">
    <source>
        <dbReference type="ARBA" id="ARBA00022679"/>
    </source>
</evidence>
<dbReference type="Pfam" id="PF00476">
    <property type="entry name" value="DNA_pol_A"/>
    <property type="match status" value="1"/>
</dbReference>
<dbReference type="SUPFAM" id="SSF56672">
    <property type="entry name" value="DNA/RNA polymerases"/>
    <property type="match status" value="1"/>
</dbReference>
<dbReference type="InterPro" id="IPR020045">
    <property type="entry name" value="DNA_polI_H3TH"/>
</dbReference>
<evidence type="ECO:0000256" key="1">
    <source>
        <dbReference type="ARBA" id="ARBA00007705"/>
    </source>
</evidence>
<keyword evidence="21" id="KW-1185">Reference proteome</keyword>
<dbReference type="FunFam" id="1.20.1060.10:FF:000001">
    <property type="entry name" value="DNA polymerase I"/>
    <property type="match status" value="1"/>
</dbReference>
<organism evidence="20 21">
    <name type="scientific">Estrella lausannensis</name>
    <dbReference type="NCBI Taxonomy" id="483423"/>
    <lineage>
        <taxon>Bacteria</taxon>
        <taxon>Pseudomonadati</taxon>
        <taxon>Chlamydiota</taxon>
        <taxon>Chlamydiia</taxon>
        <taxon>Parachlamydiales</taxon>
        <taxon>Candidatus Criblamydiaceae</taxon>
        <taxon>Estrella</taxon>
    </lineage>
</organism>
<feature type="domain" description="DNA-directed DNA polymerase family A palm" evidence="19">
    <location>
        <begin position="639"/>
        <end position="846"/>
    </location>
</feature>
<evidence type="ECO:0000259" key="19">
    <source>
        <dbReference type="SMART" id="SM00482"/>
    </source>
</evidence>
<evidence type="ECO:0000256" key="8">
    <source>
        <dbReference type="ARBA" id="ARBA00022763"/>
    </source>
</evidence>
<dbReference type="InterPro" id="IPR018320">
    <property type="entry name" value="DNA_polymerase_1"/>
</dbReference>
<dbReference type="SMART" id="SM00475">
    <property type="entry name" value="53EXOc"/>
    <property type="match status" value="1"/>
</dbReference>
<dbReference type="SUPFAM" id="SSF53098">
    <property type="entry name" value="Ribonuclease H-like"/>
    <property type="match status" value="1"/>
</dbReference>
<dbReference type="PROSITE" id="PS00447">
    <property type="entry name" value="DNA_POLYMERASE_A"/>
    <property type="match status" value="1"/>
</dbReference>
<proteinExistence type="inferred from homology"/>
<evidence type="ECO:0000256" key="12">
    <source>
        <dbReference type="ARBA" id="ARBA00023125"/>
    </source>
</evidence>
<dbReference type="EC" id="2.7.7.7" evidence="2 15"/>
<comment type="similarity">
    <text evidence="1 16">Belongs to the DNA polymerase type-A family.</text>
</comment>
<dbReference type="SMART" id="SM00279">
    <property type="entry name" value="HhH2"/>
    <property type="match status" value="1"/>
</dbReference>
<dbReference type="SUPFAM" id="SSF47807">
    <property type="entry name" value="5' to 3' exonuclease, C-terminal subdomain"/>
    <property type="match status" value="1"/>
</dbReference>
<dbReference type="Gene3D" id="3.40.50.1010">
    <property type="entry name" value="5'-nuclease"/>
    <property type="match status" value="1"/>
</dbReference>
<evidence type="ECO:0000313" key="21">
    <source>
        <dbReference type="Proteomes" id="UP000220251"/>
    </source>
</evidence>
<dbReference type="InterPro" id="IPR029060">
    <property type="entry name" value="PIN-like_dom_sf"/>
</dbReference>
<dbReference type="SMART" id="SM00474">
    <property type="entry name" value="35EXOc"/>
    <property type="match status" value="1"/>
</dbReference>
<evidence type="ECO:0000256" key="5">
    <source>
        <dbReference type="ARBA" id="ARBA00022695"/>
    </source>
</evidence>
<dbReference type="AlphaFoldDB" id="A0A0H5DQY7"/>
<dbReference type="InterPro" id="IPR043502">
    <property type="entry name" value="DNA/RNA_pol_sf"/>
</dbReference>
<dbReference type="Pfam" id="PF01367">
    <property type="entry name" value="5_3_exonuc"/>
    <property type="match status" value="1"/>
</dbReference>
<dbReference type="InterPro" id="IPR002562">
    <property type="entry name" value="3'-5'_exonuclease_dom"/>
</dbReference>
<dbReference type="EMBL" id="CWGJ01000025">
    <property type="protein sequence ID" value="CRX38987.1"/>
    <property type="molecule type" value="Genomic_DNA"/>
</dbReference>
<evidence type="ECO:0000256" key="13">
    <source>
        <dbReference type="ARBA" id="ARBA00023204"/>
    </source>
</evidence>
<evidence type="ECO:0000256" key="10">
    <source>
        <dbReference type="ARBA" id="ARBA00022839"/>
    </source>
</evidence>
<dbReference type="RefSeq" id="WP_098038847.1">
    <property type="nucleotide sequence ID" value="NZ_CWGJ01000025.1"/>
</dbReference>
<dbReference type="GO" id="GO:0003887">
    <property type="term" value="F:DNA-directed DNA polymerase activity"/>
    <property type="evidence" value="ECO:0007669"/>
    <property type="project" value="UniProtKB-UniRule"/>
</dbReference>
<feature type="domain" description="3'-5' exonuclease" evidence="17">
    <location>
        <begin position="293"/>
        <end position="472"/>
    </location>
</feature>
<evidence type="ECO:0000256" key="14">
    <source>
        <dbReference type="ARBA" id="ARBA00049244"/>
    </source>
</evidence>
<dbReference type="Gene3D" id="1.10.150.20">
    <property type="entry name" value="5' to 3' exonuclease, C-terminal subdomain"/>
    <property type="match status" value="2"/>
</dbReference>